<dbReference type="AlphaFoldDB" id="A0A059ZZT5"/>
<feature type="compositionally biased region" description="Low complexity" evidence="1">
    <location>
        <begin position="334"/>
        <end position="350"/>
    </location>
</feature>
<dbReference type="eggNOG" id="ENOG502Z7T2">
    <property type="taxonomic scope" value="Bacteria"/>
</dbReference>
<protein>
    <recommendedName>
        <fullName evidence="4">Phage protein</fullName>
    </recommendedName>
</protein>
<feature type="compositionally biased region" description="Low complexity" evidence="1">
    <location>
        <begin position="274"/>
        <end position="283"/>
    </location>
</feature>
<dbReference type="Pfam" id="PF13479">
    <property type="entry name" value="AAA_24"/>
    <property type="match status" value="1"/>
</dbReference>
<name>A0A059ZZT5_ACICK</name>
<dbReference type="Proteomes" id="UP000005522">
    <property type="component" value="Chromosome"/>
</dbReference>
<evidence type="ECO:0008006" key="4">
    <source>
        <dbReference type="Google" id="ProtNLM"/>
    </source>
</evidence>
<sequence>MALKIQQGGQFEPIRMMLYGQNGIGKTTFGAGMPKPFILAVEDGIGVMPVTYHRASHEAYSEIVSDLLEVGAYFQRGEFQSLIIDSVDALQSKIIEQVLREHNKKSLNDFSYGKGYDLFKQKFEEFRNLMERFRYELNANVLLIAQTEARTIPDPINGMRDIFTMRLDKRAAGVLRDWADFVGFAQLKAFPIMDKDGKLLKMQTDGTRILSTAPSASFDAKNRFDLPPELPLSWVAVENAIKEAFKRPFDPARFAQPQNAWSTPPAPVPPAPAPASAGWGASPAVPPAAPGYTAAPSNTAAPVQPAAPSNTAAPGQPTPSVQSSGWPAVGSTGPRPQQPAQPASWPSARPNGSGGPTM</sequence>
<dbReference type="RefSeq" id="WP_004872434.1">
    <property type="nucleotide sequence ID" value="NZ_CP005986.1"/>
</dbReference>
<feature type="region of interest" description="Disordered" evidence="1">
    <location>
        <begin position="255"/>
        <end position="358"/>
    </location>
</feature>
<dbReference type="HOGENOM" id="CLU_772990_0_0_6"/>
<evidence type="ECO:0000313" key="2">
    <source>
        <dbReference type="EMBL" id="AIA55432.1"/>
    </source>
</evidence>
<feature type="compositionally biased region" description="Polar residues" evidence="1">
    <location>
        <begin position="295"/>
        <end position="325"/>
    </location>
</feature>
<proteinExistence type="predicted"/>
<accession>A0A059ZZT5</accession>
<dbReference type="SUPFAM" id="SSF52540">
    <property type="entry name" value="P-loop containing nucleoside triphosphate hydrolases"/>
    <property type="match status" value="1"/>
</dbReference>
<reference evidence="2 3" key="1">
    <citation type="journal article" date="2009" name="J. Bacteriol.">
        <title>Draft genome sequence of the extremely acidophilic bacterium Acidithiobacillus caldus ATCC 51756 reveals metabolic versatility in the genus Acidithiobacillus.</title>
        <authorList>
            <person name="Valdes J."/>
            <person name="Quatrini R."/>
            <person name="Hallberg K."/>
            <person name="Dopson M."/>
            <person name="Valenzuela P.D."/>
            <person name="Holmes D.S."/>
        </authorList>
    </citation>
    <scope>NUCLEOTIDE SEQUENCE [LARGE SCALE GENOMIC DNA]</scope>
    <source>
        <strain evidence="3">ATCC 51756 / DSM 8584 / KU</strain>
    </source>
</reference>
<dbReference type="KEGG" id="acz:Acaty_c1568"/>
<organism evidence="2 3">
    <name type="scientific">Acidithiobacillus caldus (strain ATCC 51756 / DSM 8584 / KU)</name>
    <dbReference type="NCBI Taxonomy" id="637389"/>
    <lineage>
        <taxon>Bacteria</taxon>
        <taxon>Pseudomonadati</taxon>
        <taxon>Pseudomonadota</taxon>
        <taxon>Acidithiobacillia</taxon>
        <taxon>Acidithiobacillales</taxon>
        <taxon>Acidithiobacillaceae</taxon>
        <taxon>Acidithiobacillus</taxon>
    </lineage>
</organism>
<dbReference type="EMBL" id="CP005986">
    <property type="protein sequence ID" value="AIA55432.1"/>
    <property type="molecule type" value="Genomic_DNA"/>
</dbReference>
<evidence type="ECO:0000256" key="1">
    <source>
        <dbReference type="SAM" id="MobiDB-lite"/>
    </source>
</evidence>
<evidence type="ECO:0000313" key="3">
    <source>
        <dbReference type="Proteomes" id="UP000005522"/>
    </source>
</evidence>
<dbReference type="InterPro" id="IPR027417">
    <property type="entry name" value="P-loop_NTPase"/>
</dbReference>
<feature type="compositionally biased region" description="Pro residues" evidence="1">
    <location>
        <begin position="264"/>
        <end position="273"/>
    </location>
</feature>
<gene>
    <name evidence="2" type="ORF">Acaty_c1568</name>
</gene>